<dbReference type="EMBL" id="FNPR01000010">
    <property type="protein sequence ID" value="SDY88734.1"/>
    <property type="molecule type" value="Genomic_DNA"/>
</dbReference>
<dbReference type="Pfam" id="PF04316">
    <property type="entry name" value="FlgM"/>
    <property type="match status" value="1"/>
</dbReference>
<dbReference type="GO" id="GO:0044781">
    <property type="term" value="P:bacterial-type flagellum organization"/>
    <property type="evidence" value="ECO:0007669"/>
    <property type="project" value="UniProtKB-KW"/>
</dbReference>
<dbReference type="GO" id="GO:0045892">
    <property type="term" value="P:negative regulation of DNA-templated transcription"/>
    <property type="evidence" value="ECO:0007669"/>
    <property type="project" value="InterPro"/>
</dbReference>
<dbReference type="SUPFAM" id="SSF101498">
    <property type="entry name" value="Anti-sigma factor FlgM"/>
    <property type="match status" value="1"/>
</dbReference>
<keyword evidence="5" id="KW-0805">Transcription regulation</keyword>
<dbReference type="InterPro" id="IPR035890">
    <property type="entry name" value="Anti-sigma-28_factor_FlgM_sf"/>
</dbReference>
<protein>
    <recommendedName>
        <fullName evidence="2">Negative regulator of flagellin synthesis</fullName>
    </recommendedName>
    <alternativeName>
        <fullName evidence="8">Anti-sigma-28 factor</fullName>
    </alternativeName>
</protein>
<sequence>MVDAIKHNVRQMVAPAPQDAKSAPSSSAVASMGAVPDAQIAAEDSQVSVKASVSSLAQTPPINMEAVSRIKQAIADGKYPINLDLVSERLMESYIEMKG</sequence>
<comment type="function">
    <text evidence="7">Responsible for the coupling of flagellin expression to flagellar assembly by preventing expression of the flagellin genes when a component of the middle class of proteins is defective. It negatively regulates flagellar genes by inhibiting the activity of FliA by directly binding to FliA.</text>
</comment>
<evidence type="ECO:0000256" key="8">
    <source>
        <dbReference type="ARBA" id="ARBA00030117"/>
    </source>
</evidence>
<evidence type="ECO:0000313" key="11">
    <source>
        <dbReference type="Proteomes" id="UP000199026"/>
    </source>
</evidence>
<evidence type="ECO:0000313" key="10">
    <source>
        <dbReference type="EMBL" id="SDY88734.1"/>
    </source>
</evidence>
<dbReference type="STRING" id="576131.SAMN05444486_1108"/>
<feature type="domain" description="Anti-sigma-28 factor FlgM C-terminal" evidence="9">
    <location>
        <begin position="49"/>
        <end position="92"/>
    </location>
</feature>
<keyword evidence="11" id="KW-1185">Reference proteome</keyword>
<dbReference type="GeneID" id="78125953"/>
<keyword evidence="6" id="KW-0804">Transcription</keyword>
<dbReference type="OrthoDB" id="7357746at2"/>
<evidence type="ECO:0000256" key="1">
    <source>
        <dbReference type="ARBA" id="ARBA00005322"/>
    </source>
</evidence>
<evidence type="ECO:0000256" key="4">
    <source>
        <dbReference type="ARBA" id="ARBA00022795"/>
    </source>
</evidence>
<organism evidence="10 11">
    <name type="scientific">Lentibacter algarum</name>
    <dbReference type="NCBI Taxonomy" id="576131"/>
    <lineage>
        <taxon>Bacteria</taxon>
        <taxon>Pseudomonadati</taxon>
        <taxon>Pseudomonadota</taxon>
        <taxon>Alphaproteobacteria</taxon>
        <taxon>Rhodobacterales</taxon>
        <taxon>Roseobacteraceae</taxon>
        <taxon>Lentibacter</taxon>
    </lineage>
</organism>
<keyword evidence="4" id="KW-1005">Bacterial flagellum biogenesis</keyword>
<evidence type="ECO:0000256" key="5">
    <source>
        <dbReference type="ARBA" id="ARBA00023015"/>
    </source>
</evidence>
<accession>A0A1H3NIW8</accession>
<dbReference type="NCBIfam" id="TIGR03824">
    <property type="entry name" value="FlgM_jcvi"/>
    <property type="match status" value="1"/>
</dbReference>
<evidence type="ECO:0000259" key="9">
    <source>
        <dbReference type="Pfam" id="PF04316"/>
    </source>
</evidence>
<comment type="similarity">
    <text evidence="1">Belongs to the FlgM family.</text>
</comment>
<evidence type="ECO:0000256" key="3">
    <source>
        <dbReference type="ARBA" id="ARBA00022491"/>
    </source>
</evidence>
<evidence type="ECO:0000256" key="2">
    <source>
        <dbReference type="ARBA" id="ARBA00017823"/>
    </source>
</evidence>
<dbReference type="InterPro" id="IPR007412">
    <property type="entry name" value="FlgM"/>
</dbReference>
<evidence type="ECO:0000256" key="7">
    <source>
        <dbReference type="ARBA" id="ARBA00024739"/>
    </source>
</evidence>
<dbReference type="InterPro" id="IPR031316">
    <property type="entry name" value="FlgM_C"/>
</dbReference>
<dbReference type="Proteomes" id="UP000199026">
    <property type="component" value="Unassembled WGS sequence"/>
</dbReference>
<evidence type="ECO:0000256" key="6">
    <source>
        <dbReference type="ARBA" id="ARBA00023163"/>
    </source>
</evidence>
<proteinExistence type="inferred from homology"/>
<keyword evidence="3" id="KW-0678">Repressor</keyword>
<dbReference type="RefSeq" id="WP_089894591.1">
    <property type="nucleotide sequence ID" value="NZ_FNPR01000010.1"/>
</dbReference>
<gene>
    <name evidence="10" type="ORF">SAMN05444486_1108</name>
</gene>
<dbReference type="AlphaFoldDB" id="A0A1H3NIW8"/>
<name>A0A1H3NIW8_9RHOB</name>
<reference evidence="10 11" key="1">
    <citation type="submission" date="2016-10" db="EMBL/GenBank/DDBJ databases">
        <authorList>
            <person name="de Groot N.N."/>
        </authorList>
    </citation>
    <scope>NUCLEOTIDE SEQUENCE [LARGE SCALE GENOMIC DNA]</scope>
    <source>
        <strain evidence="10 11">DSM 24677</strain>
    </source>
</reference>